<evidence type="ECO:0000313" key="16">
    <source>
        <dbReference type="EMBL" id="HAN29157.1"/>
    </source>
</evidence>
<dbReference type="GO" id="GO:0005524">
    <property type="term" value="F:ATP binding"/>
    <property type="evidence" value="ECO:0007669"/>
    <property type="project" value="UniProtKB-UniRule"/>
</dbReference>
<evidence type="ECO:0000256" key="2">
    <source>
        <dbReference type="ARBA" id="ARBA00004713"/>
    </source>
</evidence>
<evidence type="ECO:0000256" key="7">
    <source>
        <dbReference type="ARBA" id="ARBA00022679"/>
    </source>
</evidence>
<evidence type="ECO:0000256" key="3">
    <source>
        <dbReference type="ARBA" id="ARBA00010327"/>
    </source>
</evidence>
<evidence type="ECO:0000256" key="6">
    <source>
        <dbReference type="ARBA" id="ARBA00022519"/>
    </source>
</evidence>
<dbReference type="Gene3D" id="1.10.510.10">
    <property type="entry name" value="Transferase(Phosphotransferase) domain 1"/>
    <property type="match status" value="1"/>
</dbReference>
<comment type="catalytic activity">
    <reaction evidence="14 15">
        <text>an alpha-Kdo-(2-&gt;6)-lipid IVA + ATP = a 4-O-phospho-alpha-Kdo-(2-&gt;6)-lipid IVA + ADP + H(+)</text>
        <dbReference type="Rhea" id="RHEA:74271"/>
        <dbReference type="ChEBI" id="CHEBI:15378"/>
        <dbReference type="ChEBI" id="CHEBI:30616"/>
        <dbReference type="ChEBI" id="CHEBI:176428"/>
        <dbReference type="ChEBI" id="CHEBI:193140"/>
        <dbReference type="ChEBI" id="CHEBI:456216"/>
        <dbReference type="EC" id="2.7.1.166"/>
    </reaction>
</comment>
<dbReference type="NCBIfam" id="NF002475">
    <property type="entry name" value="PRK01723.1"/>
    <property type="match status" value="1"/>
</dbReference>
<evidence type="ECO:0000256" key="1">
    <source>
        <dbReference type="ARBA" id="ARBA00004515"/>
    </source>
</evidence>
<dbReference type="Proteomes" id="UP000259273">
    <property type="component" value="Unassembled WGS sequence"/>
</dbReference>
<evidence type="ECO:0000256" key="5">
    <source>
        <dbReference type="ARBA" id="ARBA00022475"/>
    </source>
</evidence>
<sequence length="288" mass="32171">MVVLATWRNPDAVELCASSLVHCAHSIRVARRGLHHCRWLRWLVPRTLTAVSGVTEHIVSGDGSLLLCNPAIDGVQAAWLDPQFWGERARPVAVGGRGGASFVDADIGELVLRQYLRGGFMARIAHRSYVFTGFSRCRSLREFRLLQRLRELGLPVPEPVAALAERSGLFTCRAAILLRRIPGALPLPSSPALHEPQLWQRVGAQLAAFHAAGLDHVDLNCDNVLHAPDGIWLIDFDRCRLRPPARRWQRANLERLQRSVVKRCGELSAQQRESLWAQLLRGYQAACE</sequence>
<comment type="pathway">
    <text evidence="2 15">Bacterial outer membrane biogenesis; LPS core biosynthesis.</text>
</comment>
<protein>
    <recommendedName>
        <fullName evidence="13 15">3-deoxy-D-manno-octulosonic acid kinase</fullName>
        <shortName evidence="15">Kdo kinase</shortName>
        <ecNumber evidence="4 15">2.7.1.166</ecNumber>
    </recommendedName>
</protein>
<keyword evidence="12 15" id="KW-0472">Membrane</keyword>
<dbReference type="InterPro" id="IPR011009">
    <property type="entry name" value="Kinase-like_dom_sf"/>
</dbReference>
<reference evidence="16 17" key="1">
    <citation type="journal article" date="2018" name="Nat. Biotechnol.">
        <title>A standardized bacterial taxonomy based on genome phylogeny substantially revises the tree of life.</title>
        <authorList>
            <person name="Parks D.H."/>
            <person name="Chuvochina M."/>
            <person name="Waite D.W."/>
            <person name="Rinke C."/>
            <person name="Skarshewski A."/>
            <person name="Chaumeil P.A."/>
            <person name="Hugenholtz P."/>
        </authorList>
    </citation>
    <scope>NUCLEOTIDE SEQUENCE [LARGE SCALE GENOMIC DNA]</scope>
    <source>
        <strain evidence="16">UBA9158</strain>
    </source>
</reference>
<keyword evidence="9 15" id="KW-0418">Kinase</keyword>
<dbReference type="UniPathway" id="UPA00958"/>
<evidence type="ECO:0000256" key="14">
    <source>
        <dbReference type="ARBA" id="ARBA00034417"/>
    </source>
</evidence>
<keyword evidence="5 15" id="KW-1003">Cell membrane</keyword>
<evidence type="ECO:0000256" key="11">
    <source>
        <dbReference type="ARBA" id="ARBA00022985"/>
    </source>
</evidence>
<keyword evidence="10 15" id="KW-0067">ATP-binding</keyword>
<dbReference type="HAMAP" id="MF_00521">
    <property type="entry name" value="KDO_kinase"/>
    <property type="match status" value="1"/>
</dbReference>
<proteinExistence type="inferred from homology"/>
<comment type="function">
    <text evidence="15">Catalyzes the ATP-dependent phosphorylation of the 3-deoxy-D-manno-octulosonic acid (Kdo) residue in Kdo-lipid IV(A) at the 4-OH position.</text>
</comment>
<evidence type="ECO:0000313" key="17">
    <source>
        <dbReference type="Proteomes" id="UP000259273"/>
    </source>
</evidence>
<accession>A0A3C1KR68</accession>
<dbReference type="AlphaFoldDB" id="A0A3C1KR68"/>
<evidence type="ECO:0000256" key="10">
    <source>
        <dbReference type="ARBA" id="ARBA00022840"/>
    </source>
</evidence>
<evidence type="ECO:0000256" key="12">
    <source>
        <dbReference type="ARBA" id="ARBA00023136"/>
    </source>
</evidence>
<dbReference type="EC" id="2.7.1.166" evidence="4 15"/>
<keyword evidence="7 15" id="KW-0808">Transferase</keyword>
<dbReference type="Pfam" id="PF06293">
    <property type="entry name" value="Kdo"/>
    <property type="match status" value="1"/>
</dbReference>
<name>A0A3C1KR68_9GAMM</name>
<keyword evidence="8 15" id="KW-0547">Nucleotide-binding</keyword>
<dbReference type="GO" id="GO:0016773">
    <property type="term" value="F:phosphotransferase activity, alcohol group as acceptor"/>
    <property type="evidence" value="ECO:0007669"/>
    <property type="project" value="UniProtKB-UniRule"/>
</dbReference>
<gene>
    <name evidence="15" type="primary">kdkA</name>
    <name evidence="16" type="ORF">DCP75_15845</name>
</gene>
<feature type="active site" evidence="15">
    <location>
        <position position="218"/>
    </location>
</feature>
<dbReference type="STRING" id="1121937.GCA_000423125_02558"/>
<dbReference type="EMBL" id="DMND01000211">
    <property type="protein sequence ID" value="HAN29157.1"/>
    <property type="molecule type" value="Genomic_DNA"/>
</dbReference>
<dbReference type="SUPFAM" id="SSF56112">
    <property type="entry name" value="Protein kinase-like (PK-like)"/>
    <property type="match status" value="1"/>
</dbReference>
<dbReference type="GO" id="GO:0009244">
    <property type="term" value="P:lipopolysaccharide core region biosynthetic process"/>
    <property type="evidence" value="ECO:0007669"/>
    <property type="project" value="UniProtKB-UniRule"/>
</dbReference>
<comment type="caution">
    <text evidence="16">The sequence shown here is derived from an EMBL/GenBank/DDBJ whole genome shotgun (WGS) entry which is preliminary data.</text>
</comment>
<evidence type="ECO:0000256" key="8">
    <source>
        <dbReference type="ARBA" id="ARBA00022741"/>
    </source>
</evidence>
<organism evidence="16 17">
    <name type="scientific">Haliea salexigens</name>
    <dbReference type="NCBI Taxonomy" id="287487"/>
    <lineage>
        <taxon>Bacteria</taxon>
        <taxon>Pseudomonadati</taxon>
        <taxon>Pseudomonadota</taxon>
        <taxon>Gammaproteobacteria</taxon>
        <taxon>Cellvibrionales</taxon>
        <taxon>Halieaceae</taxon>
        <taxon>Haliea</taxon>
    </lineage>
</organism>
<comment type="subcellular location">
    <subcellularLocation>
        <location evidence="1 15">Cell inner membrane</location>
        <topology evidence="1 15">Peripheral membrane protein</topology>
        <orientation evidence="1 15">Cytoplasmic side</orientation>
    </subcellularLocation>
</comment>
<keyword evidence="11 15" id="KW-0448">Lipopolysaccharide biosynthesis</keyword>
<evidence type="ECO:0000256" key="13">
    <source>
        <dbReference type="ARBA" id="ARBA00029511"/>
    </source>
</evidence>
<dbReference type="GO" id="GO:0005886">
    <property type="term" value="C:plasma membrane"/>
    <property type="evidence" value="ECO:0007669"/>
    <property type="project" value="UniProtKB-SubCell"/>
</dbReference>
<evidence type="ECO:0000256" key="9">
    <source>
        <dbReference type="ARBA" id="ARBA00022777"/>
    </source>
</evidence>
<dbReference type="GO" id="GO:0016301">
    <property type="term" value="F:kinase activity"/>
    <property type="evidence" value="ECO:0007669"/>
    <property type="project" value="UniProtKB-KW"/>
</dbReference>
<evidence type="ECO:0000256" key="4">
    <source>
        <dbReference type="ARBA" id="ARBA00011988"/>
    </source>
</evidence>
<evidence type="ECO:0000256" key="15">
    <source>
        <dbReference type="HAMAP-Rule" id="MF_00521"/>
    </source>
</evidence>
<keyword evidence="6 15" id="KW-0997">Cell inner membrane</keyword>
<comment type="similarity">
    <text evidence="3 15">Belongs to the protein kinase superfamily. KdkA/RfaP family.</text>
</comment>
<dbReference type="InterPro" id="IPR022826">
    <property type="entry name" value="KDO_kinase"/>
</dbReference>